<sequence>MTKMYNNLISTAIKSINIVENTVIVTYNSNIDKEYTFNCNNIQVFEDTLCKELISIELKTGGSVGRFLHNQIKEGLIVESK</sequence>
<keyword evidence="2" id="KW-1185">Reference proteome</keyword>
<proteinExistence type="predicted"/>
<dbReference type="EMBL" id="KJ019089">
    <property type="protein sequence ID" value="AIX28412.1"/>
    <property type="molecule type" value="Genomic_DNA"/>
</dbReference>
<organism evidence="1 2">
    <name type="scientific">Synechococcus phage ACG-2014j</name>
    <dbReference type="NCBI Taxonomy" id="1493514"/>
    <lineage>
        <taxon>Viruses</taxon>
        <taxon>Duplodnaviria</taxon>
        <taxon>Heunggongvirae</taxon>
        <taxon>Uroviricota</taxon>
        <taxon>Caudoviricetes</taxon>
        <taxon>Pantevenvirales</taxon>
        <taxon>Kyanoviridae</taxon>
        <taxon>Potamoivirus</taxon>
        <taxon>Potamoivirus tusconj</taxon>
    </lineage>
</organism>
<gene>
    <name evidence="1" type="ORF">Syn7803US23_68</name>
</gene>
<accession>A0A0E3HI05</accession>
<name>A0A0E3HI05_9CAUD</name>
<protein>
    <submittedName>
        <fullName evidence="1">Uncharacterized protein</fullName>
    </submittedName>
</protein>
<reference evidence="1 2" key="1">
    <citation type="submission" date="2013-12" db="EMBL/GenBank/DDBJ databases">
        <title>Ecological redundancy of diverse viral populations within a natural community.</title>
        <authorList>
            <person name="Gregory A.C."/>
            <person name="LaButti K."/>
            <person name="Copeland A."/>
            <person name="Woyke T."/>
            <person name="Sullivan M.B."/>
        </authorList>
    </citation>
    <scope>NUCLEOTIDE SEQUENCE [LARGE SCALE GENOMIC DNA]</scope>
    <source>
        <strain evidence="1">Syn7803US23</strain>
    </source>
</reference>
<evidence type="ECO:0000313" key="1">
    <source>
        <dbReference type="EMBL" id="AIX28412.1"/>
    </source>
</evidence>
<evidence type="ECO:0000313" key="2">
    <source>
        <dbReference type="Proteomes" id="UP000185285"/>
    </source>
</evidence>
<dbReference type="Proteomes" id="UP000185285">
    <property type="component" value="Segment"/>
</dbReference>